<evidence type="ECO:0000313" key="8">
    <source>
        <dbReference type="EMBL" id="OAY73819.1"/>
    </source>
</evidence>
<name>A0A199V9Q6_ANACO</name>
<keyword evidence="2" id="KW-0805">Transcription regulation</keyword>
<evidence type="ECO:0000256" key="2">
    <source>
        <dbReference type="ARBA" id="ARBA00023015"/>
    </source>
</evidence>
<feature type="region of interest" description="Disordered" evidence="6">
    <location>
        <begin position="150"/>
        <end position="182"/>
    </location>
</feature>
<dbReference type="FunFam" id="3.30.730.10:FF:000001">
    <property type="entry name" value="Ethylene-responsive transcription factor 2"/>
    <property type="match status" value="1"/>
</dbReference>
<keyword evidence="5" id="KW-0539">Nucleus</keyword>
<dbReference type="InterPro" id="IPR001471">
    <property type="entry name" value="AP2/ERF_dom"/>
</dbReference>
<dbReference type="GO" id="GO:0003677">
    <property type="term" value="F:DNA binding"/>
    <property type="evidence" value="ECO:0007669"/>
    <property type="project" value="UniProtKB-KW"/>
</dbReference>
<dbReference type="InterPro" id="IPR016177">
    <property type="entry name" value="DNA-bd_dom_sf"/>
</dbReference>
<evidence type="ECO:0000256" key="1">
    <source>
        <dbReference type="ARBA" id="ARBA00004123"/>
    </source>
</evidence>
<feature type="domain" description="AP2/ERF" evidence="7">
    <location>
        <begin position="69"/>
        <end position="126"/>
    </location>
</feature>
<feature type="region of interest" description="Disordered" evidence="6">
    <location>
        <begin position="1"/>
        <end position="50"/>
    </location>
</feature>
<dbReference type="AlphaFoldDB" id="A0A199V9Q6"/>
<dbReference type="PANTHER" id="PTHR31677:SF118">
    <property type="entry name" value="OS04G0399800 PROTEIN"/>
    <property type="match status" value="1"/>
</dbReference>
<protein>
    <submittedName>
        <fullName evidence="8">Ethylene-responsive transcription factor LEP</fullName>
    </submittedName>
</protein>
<evidence type="ECO:0000256" key="3">
    <source>
        <dbReference type="ARBA" id="ARBA00023125"/>
    </source>
</evidence>
<dbReference type="SUPFAM" id="SSF54171">
    <property type="entry name" value="DNA-binding domain"/>
    <property type="match status" value="1"/>
</dbReference>
<evidence type="ECO:0000256" key="6">
    <source>
        <dbReference type="SAM" id="MobiDB-lite"/>
    </source>
</evidence>
<comment type="subcellular location">
    <subcellularLocation>
        <location evidence="1">Nucleus</location>
    </subcellularLocation>
</comment>
<dbReference type="PRINTS" id="PR00367">
    <property type="entry name" value="ETHRSPELEMNT"/>
</dbReference>
<evidence type="ECO:0000259" key="7">
    <source>
        <dbReference type="PROSITE" id="PS51032"/>
    </source>
</evidence>
<dbReference type="SMART" id="SM00380">
    <property type="entry name" value="AP2"/>
    <property type="match status" value="1"/>
</dbReference>
<keyword evidence="3" id="KW-0238">DNA-binding</keyword>
<accession>A0A199V9Q6</accession>
<dbReference type="EMBL" id="LSRQ01002584">
    <property type="protein sequence ID" value="OAY73819.1"/>
    <property type="molecule type" value="Genomic_DNA"/>
</dbReference>
<dbReference type="Proteomes" id="UP000092600">
    <property type="component" value="Unassembled WGS sequence"/>
</dbReference>
<comment type="caution">
    <text evidence="8">The sequence shown here is derived from an EMBL/GenBank/DDBJ whole genome shotgun (WGS) entry which is preliminary data.</text>
</comment>
<evidence type="ECO:0000256" key="5">
    <source>
        <dbReference type="ARBA" id="ARBA00023242"/>
    </source>
</evidence>
<keyword evidence="4" id="KW-0804">Transcription</keyword>
<sequence>MDLSSYFLSSPSSSSSSTPPDHQKKSKRRQPQQQQERSNSRNNNNINNNSNNAAVAAAETGGGGGGGMRYLGVRRRPWGRYAAEIRDPATKERHWLGTFDTAEEAAVAYDRAARSLRGPRARTNFAFPDLPPGSSLTPFLSPDLHHHHNLLFFTTPSPTPPPQPSPPPPPPPPPHDPTNLTVDFDFDLDLDFDFSGGPQHSAASVPGLAEAESAAGHCSAPPGGGARSSGFEFTNEYAYGPESAAASGMFFEEGYVHSPLFGPMPAADDAAAAAVADGFQLGGSASSFFF</sequence>
<dbReference type="PROSITE" id="PS51032">
    <property type="entry name" value="AP2_ERF"/>
    <property type="match status" value="1"/>
</dbReference>
<feature type="compositionally biased region" description="Low complexity" evidence="6">
    <location>
        <begin position="1"/>
        <end position="17"/>
    </location>
</feature>
<gene>
    <name evidence="8" type="ORF">ACMD2_27346</name>
</gene>
<dbReference type="Gene3D" id="3.30.730.10">
    <property type="entry name" value="AP2/ERF domain"/>
    <property type="match status" value="1"/>
</dbReference>
<dbReference type="CDD" id="cd00018">
    <property type="entry name" value="AP2"/>
    <property type="match status" value="1"/>
</dbReference>
<dbReference type="GO" id="GO:0005634">
    <property type="term" value="C:nucleus"/>
    <property type="evidence" value="ECO:0007669"/>
    <property type="project" value="UniProtKB-SubCell"/>
</dbReference>
<reference evidence="8 9" key="1">
    <citation type="journal article" date="2016" name="DNA Res.">
        <title>The draft genome of MD-2 pineapple using hybrid error correction of long reads.</title>
        <authorList>
            <person name="Redwan R.M."/>
            <person name="Saidin A."/>
            <person name="Kumar S.V."/>
        </authorList>
    </citation>
    <scope>NUCLEOTIDE SEQUENCE [LARGE SCALE GENOMIC DNA]</scope>
    <source>
        <strain evidence="9">cv. MD2</strain>
        <tissue evidence="8">Leaf</tissue>
    </source>
</reference>
<feature type="compositionally biased region" description="Low complexity" evidence="6">
    <location>
        <begin position="31"/>
        <end position="50"/>
    </location>
</feature>
<feature type="compositionally biased region" description="Pro residues" evidence="6">
    <location>
        <begin position="157"/>
        <end position="176"/>
    </location>
</feature>
<evidence type="ECO:0000256" key="4">
    <source>
        <dbReference type="ARBA" id="ARBA00023163"/>
    </source>
</evidence>
<dbReference type="InterPro" id="IPR036955">
    <property type="entry name" value="AP2/ERF_dom_sf"/>
</dbReference>
<dbReference type="GO" id="GO:0003700">
    <property type="term" value="F:DNA-binding transcription factor activity"/>
    <property type="evidence" value="ECO:0007669"/>
    <property type="project" value="InterPro"/>
</dbReference>
<organism evidence="8 9">
    <name type="scientific">Ananas comosus</name>
    <name type="common">Pineapple</name>
    <name type="synonym">Ananas ananas</name>
    <dbReference type="NCBI Taxonomy" id="4615"/>
    <lineage>
        <taxon>Eukaryota</taxon>
        <taxon>Viridiplantae</taxon>
        <taxon>Streptophyta</taxon>
        <taxon>Embryophyta</taxon>
        <taxon>Tracheophyta</taxon>
        <taxon>Spermatophyta</taxon>
        <taxon>Magnoliopsida</taxon>
        <taxon>Liliopsida</taxon>
        <taxon>Poales</taxon>
        <taxon>Bromeliaceae</taxon>
        <taxon>Bromelioideae</taxon>
        <taxon>Ananas</taxon>
    </lineage>
</organism>
<proteinExistence type="predicted"/>
<dbReference type="PANTHER" id="PTHR31677">
    <property type="entry name" value="AP2 DOMAIN CLASS TRANSCRIPTION FACTOR"/>
    <property type="match status" value="1"/>
</dbReference>
<dbReference type="Pfam" id="PF00847">
    <property type="entry name" value="AP2"/>
    <property type="match status" value="1"/>
</dbReference>
<dbReference type="STRING" id="4615.A0A199V9Q6"/>
<evidence type="ECO:0000313" key="9">
    <source>
        <dbReference type="Proteomes" id="UP000092600"/>
    </source>
</evidence>